<dbReference type="InterPro" id="IPR005901">
    <property type="entry name" value="GLPGLI"/>
</dbReference>
<name>A0A8J7KAH6_9FLAO</name>
<keyword evidence="3" id="KW-1185">Reference proteome</keyword>
<keyword evidence="1" id="KW-0732">Signal</keyword>
<evidence type="ECO:0000256" key="1">
    <source>
        <dbReference type="SAM" id="SignalP"/>
    </source>
</evidence>
<accession>A0A8J7KAH6</accession>
<organism evidence="2 3">
    <name type="scientific">Faecalibacter rhinopitheci</name>
    <dbReference type="NCBI Taxonomy" id="2779678"/>
    <lineage>
        <taxon>Bacteria</taxon>
        <taxon>Pseudomonadati</taxon>
        <taxon>Bacteroidota</taxon>
        <taxon>Flavobacteriia</taxon>
        <taxon>Flavobacteriales</taxon>
        <taxon>Weeksellaceae</taxon>
        <taxon>Faecalibacter</taxon>
    </lineage>
</organism>
<comment type="caution">
    <text evidence="2">The sequence shown here is derived from an EMBL/GenBank/DDBJ whole genome shotgun (WGS) entry which is preliminary data.</text>
</comment>
<protein>
    <submittedName>
        <fullName evidence="2">GLPGLI family protein</fullName>
    </submittedName>
</protein>
<evidence type="ECO:0000313" key="2">
    <source>
        <dbReference type="EMBL" id="MBF0597505.1"/>
    </source>
</evidence>
<gene>
    <name evidence="2" type="ORF">IM532_08585</name>
</gene>
<dbReference type="Pfam" id="PF09697">
    <property type="entry name" value="Porph_ging"/>
    <property type="match status" value="1"/>
</dbReference>
<reference evidence="2" key="1">
    <citation type="submission" date="2020-10" db="EMBL/GenBank/DDBJ databases">
        <authorList>
            <person name="Lu T."/>
            <person name="Wang Q."/>
            <person name="Han X."/>
        </authorList>
    </citation>
    <scope>NUCLEOTIDE SEQUENCE</scope>
    <source>
        <strain evidence="2">WQ 117</strain>
    </source>
</reference>
<sequence length="254" mass="29335">MKKLFAATLLFFSAFIFAQDKFEVTYITRIILPADFEFQASGGRTMSKDMQDDFKKALQEPQENTLTVFGQQSFYKAVEKISNDQEASMGRSHMKFMRFGGDNIYQDLANGIYYKDLMISAKDYTIKDQLKPFDWKLTRETKTILGNEARKATLMQNDQELTVWYATKIPNKTGPENYWGLPGLILEIESPLDQGWIKGKRIITIGDIKPINNTKPIEAPKVKTTITEVEFEKLKEEQRLRAEQMRNQGVETKN</sequence>
<dbReference type="RefSeq" id="WP_194183048.1">
    <property type="nucleotide sequence ID" value="NZ_JADGIK010000005.1"/>
</dbReference>
<evidence type="ECO:0000313" key="3">
    <source>
        <dbReference type="Proteomes" id="UP000608754"/>
    </source>
</evidence>
<dbReference type="EMBL" id="JADGIK010000005">
    <property type="protein sequence ID" value="MBF0597505.1"/>
    <property type="molecule type" value="Genomic_DNA"/>
</dbReference>
<dbReference type="Proteomes" id="UP000608754">
    <property type="component" value="Unassembled WGS sequence"/>
</dbReference>
<feature type="chain" id="PRO_5035171974" evidence="1">
    <location>
        <begin position="19"/>
        <end position="254"/>
    </location>
</feature>
<dbReference type="NCBIfam" id="TIGR01200">
    <property type="entry name" value="GLPGLI"/>
    <property type="match status" value="1"/>
</dbReference>
<dbReference type="AlphaFoldDB" id="A0A8J7KAH6"/>
<proteinExistence type="predicted"/>
<feature type="signal peptide" evidence="1">
    <location>
        <begin position="1"/>
        <end position="18"/>
    </location>
</feature>